<name>A0A0C3C3Y5_PILCF</name>
<gene>
    <name evidence="1" type="ORF">PILCRDRAFT_408595</name>
</gene>
<protein>
    <submittedName>
        <fullName evidence="1">Uncharacterized protein</fullName>
    </submittedName>
</protein>
<dbReference type="HOGENOM" id="CLU_1845843_0_0_1"/>
<evidence type="ECO:0000313" key="1">
    <source>
        <dbReference type="EMBL" id="KIM84332.1"/>
    </source>
</evidence>
<sequence>MHFHPSCDKWLRIRNFGHSAATDDMTFDLSFSARLGLKTLHRTDDLNLTLHDYTSTAYNVICDEITLTIAPHKLQRLYIHKLQEVMVPPNTKLISPCQSSAAGNLAKPPSYNWCLNSINCRAVIQCQLLLLFLPAFHQT</sequence>
<organism evidence="1 2">
    <name type="scientific">Piloderma croceum (strain F 1598)</name>
    <dbReference type="NCBI Taxonomy" id="765440"/>
    <lineage>
        <taxon>Eukaryota</taxon>
        <taxon>Fungi</taxon>
        <taxon>Dikarya</taxon>
        <taxon>Basidiomycota</taxon>
        <taxon>Agaricomycotina</taxon>
        <taxon>Agaricomycetes</taxon>
        <taxon>Agaricomycetidae</taxon>
        <taxon>Atheliales</taxon>
        <taxon>Atheliaceae</taxon>
        <taxon>Piloderma</taxon>
    </lineage>
</organism>
<dbReference type="InParanoid" id="A0A0C3C3Y5"/>
<accession>A0A0C3C3Y5</accession>
<dbReference type="EMBL" id="KN832988">
    <property type="protein sequence ID" value="KIM84332.1"/>
    <property type="molecule type" value="Genomic_DNA"/>
</dbReference>
<evidence type="ECO:0000313" key="2">
    <source>
        <dbReference type="Proteomes" id="UP000054166"/>
    </source>
</evidence>
<reference evidence="2" key="2">
    <citation type="submission" date="2015-01" db="EMBL/GenBank/DDBJ databases">
        <title>Evolutionary Origins and Diversification of the Mycorrhizal Mutualists.</title>
        <authorList>
            <consortium name="DOE Joint Genome Institute"/>
            <consortium name="Mycorrhizal Genomics Consortium"/>
            <person name="Kohler A."/>
            <person name="Kuo A."/>
            <person name="Nagy L.G."/>
            <person name="Floudas D."/>
            <person name="Copeland A."/>
            <person name="Barry K.W."/>
            <person name="Cichocki N."/>
            <person name="Veneault-Fourrey C."/>
            <person name="LaButti K."/>
            <person name="Lindquist E.A."/>
            <person name="Lipzen A."/>
            <person name="Lundell T."/>
            <person name="Morin E."/>
            <person name="Murat C."/>
            <person name="Riley R."/>
            <person name="Ohm R."/>
            <person name="Sun H."/>
            <person name="Tunlid A."/>
            <person name="Henrissat B."/>
            <person name="Grigoriev I.V."/>
            <person name="Hibbett D.S."/>
            <person name="Martin F."/>
        </authorList>
    </citation>
    <scope>NUCLEOTIDE SEQUENCE [LARGE SCALE GENOMIC DNA]</scope>
    <source>
        <strain evidence="2">F 1598</strain>
    </source>
</reference>
<dbReference type="AlphaFoldDB" id="A0A0C3C3Y5"/>
<reference evidence="1 2" key="1">
    <citation type="submission" date="2014-04" db="EMBL/GenBank/DDBJ databases">
        <authorList>
            <consortium name="DOE Joint Genome Institute"/>
            <person name="Kuo A."/>
            <person name="Tarkka M."/>
            <person name="Buscot F."/>
            <person name="Kohler A."/>
            <person name="Nagy L.G."/>
            <person name="Floudas D."/>
            <person name="Copeland A."/>
            <person name="Barry K.W."/>
            <person name="Cichocki N."/>
            <person name="Veneault-Fourrey C."/>
            <person name="LaButti K."/>
            <person name="Lindquist E.A."/>
            <person name="Lipzen A."/>
            <person name="Lundell T."/>
            <person name="Morin E."/>
            <person name="Murat C."/>
            <person name="Sun H."/>
            <person name="Tunlid A."/>
            <person name="Henrissat B."/>
            <person name="Grigoriev I.V."/>
            <person name="Hibbett D.S."/>
            <person name="Martin F."/>
            <person name="Nordberg H.P."/>
            <person name="Cantor M.N."/>
            <person name="Hua S.X."/>
        </authorList>
    </citation>
    <scope>NUCLEOTIDE SEQUENCE [LARGE SCALE GENOMIC DNA]</scope>
    <source>
        <strain evidence="1 2">F 1598</strain>
    </source>
</reference>
<keyword evidence="2" id="KW-1185">Reference proteome</keyword>
<dbReference type="Proteomes" id="UP000054166">
    <property type="component" value="Unassembled WGS sequence"/>
</dbReference>
<proteinExistence type="predicted"/>